<protein>
    <recommendedName>
        <fullName evidence="4">VWFA domain-containing protein</fullName>
    </recommendedName>
</protein>
<sequence length="1014" mass="114764">MKKHREIKLQSRRNFLVKLALLSASALAPPVFTGCKKNEIAGLNGKPPFNVWQDMINTLSTSPDNFPARRKSLINKKDIQSMHSFVQKDIALLPSDYRYFRYPARNTRYGEKAAIRCGMATPREKAEILNNMLKESGFESKVVYERVKLSEEEVLNILFRNHQPKFAPEITDDQIENWLEILGADKENGQWDNLASVLEQNEDFTEKILALLDEEEKNNGQELRYTFNNNIPAVVVGVEGKELFLHIFDPSVKYGEYHPTNTDKYYSEAGELFSSDENISIRLTYTNSIDGSKEYDLLNGEWKSSELVGNQVNLMFLKNMGFEKMATSSVNQISSFTPSLTLQDLYEDKKFMEKRSFIGDPITLEGEKLIEENNKKLEISENKKSNESLINKVSSLEVKAIPGTYPKVQLQVFPKDSNGNVIEGLQPGDFNISDNKKEMMAFMKQNKVAPKILVIYDTSLSMPKKYRDEGIKTFVEDTQQAIKDVYPLAKVTLQKTGSTIYTSHYKAALSENDLIIYATDGHNNDKFDPSLQPVYKSGPPTIYLNVYESSNDHFEELATRTHASVIPANDQQETIKKIKEELKNIKVPPYLFTYHSTDPDKEHVAEVSIRKDLKAQDKFKFLPIANELPGKRMVGLYMYLSIGNQKPVRRVLAGWDTEVEFGEIPVKKYANKVHEMLMGNLTLAFEREAPPLSVRLTDYLKALMSNKNWYEKYQDNELETAIEELEKGTFSYPSALLTMMQPLKDSINAESITWPLGFRIGCFKVKPAIYNVKSLITFDYLPTSDYRTLTKSRKNSFTTNLKKTSQLALLENHMFETSTFSLLENKNLEINNKIESKEKFSGENLGNDYYYWKEYVLRGGPSFKVYAADTSSKAYWEIDKRYGGMYGILPDQTGGGGTGPLLQLKELQNLVDEYSKLAGVMNIGMAVAGVGSVPVGIVASYSLTLMKLYAIATEAVILMDSSNLNDQVKKAMAELACNIYKEIHYGSLGHVGAGMSGIENLIAAMGGNYSFTKC</sequence>
<dbReference type="Proteomes" id="UP000298616">
    <property type="component" value="Chromosome"/>
</dbReference>
<keyword evidence="3" id="KW-1185">Reference proteome</keyword>
<dbReference type="EMBL" id="CP028923">
    <property type="protein sequence ID" value="QCK16841.1"/>
    <property type="molecule type" value="Genomic_DNA"/>
</dbReference>
<reference evidence="2 3" key="1">
    <citation type="submission" date="2018-04" db="EMBL/GenBank/DDBJ databases">
        <title>Complete genome uncultured novel isolate.</title>
        <authorList>
            <person name="Merlino G."/>
        </authorList>
    </citation>
    <scope>NUCLEOTIDE SEQUENCE [LARGE SCALE GENOMIC DNA]</scope>
    <source>
        <strain evidence="3">R1DC9</strain>
    </source>
</reference>
<evidence type="ECO:0000313" key="3">
    <source>
        <dbReference type="Proteomes" id="UP000298616"/>
    </source>
</evidence>
<proteinExistence type="predicted"/>
<keyword evidence="1" id="KW-0732">Signal</keyword>
<feature type="chain" id="PRO_5020775765" description="VWFA domain-containing protein" evidence="1">
    <location>
        <begin position="29"/>
        <end position="1014"/>
    </location>
</feature>
<accession>A0A4D7JML1</accession>
<evidence type="ECO:0000313" key="2">
    <source>
        <dbReference type="EMBL" id="QCK16841.1"/>
    </source>
</evidence>
<evidence type="ECO:0000256" key="1">
    <source>
        <dbReference type="SAM" id="SignalP"/>
    </source>
</evidence>
<evidence type="ECO:0008006" key="4">
    <source>
        <dbReference type="Google" id="ProtNLM"/>
    </source>
</evidence>
<gene>
    <name evidence="2" type="ORF">DCC35_19925</name>
</gene>
<dbReference type="KEGG" id="fpf:DCC35_19925"/>
<dbReference type="RefSeq" id="WP_137092433.1">
    <property type="nucleotide sequence ID" value="NZ_CP028923.1"/>
</dbReference>
<dbReference type="AlphaFoldDB" id="A0A4D7JML1"/>
<feature type="signal peptide" evidence="1">
    <location>
        <begin position="1"/>
        <end position="28"/>
    </location>
</feature>
<name>A0A4D7JML1_9BACT</name>
<dbReference type="OrthoDB" id="812134at2"/>
<dbReference type="PROSITE" id="PS51257">
    <property type="entry name" value="PROKAR_LIPOPROTEIN"/>
    <property type="match status" value="1"/>
</dbReference>
<organism evidence="2 3">
    <name type="scientific">Mangrovivirga cuniculi</name>
    <dbReference type="NCBI Taxonomy" id="2715131"/>
    <lineage>
        <taxon>Bacteria</taxon>
        <taxon>Pseudomonadati</taxon>
        <taxon>Bacteroidota</taxon>
        <taxon>Cytophagia</taxon>
        <taxon>Cytophagales</taxon>
        <taxon>Mangrovivirgaceae</taxon>
        <taxon>Mangrovivirga</taxon>
    </lineage>
</organism>